<gene>
    <name evidence="2" type="ORF">THASP1DRAFT_23061</name>
</gene>
<keyword evidence="3" id="KW-1185">Reference proteome</keyword>
<dbReference type="Proteomes" id="UP000271241">
    <property type="component" value="Unassembled WGS sequence"/>
</dbReference>
<sequence length="664" mass="75102">MPLVSPPPSLLAPFYRLGVDEILHVCLFLEEWEYVLLAATCRRLYQCIAKREAYWERRYRREFRLHDWRERSWLAWFNEQTDTTPSLMTLAQSTSPEHKEEYKDLVLEFGLPRTHWYHAYHRRRLTMRNLIAGRARQQECTLPVDDDVKLIFSGMHAWTTLIREQNGLRMWVVHNNTRSKGLQWQALEHPHKLGSLTHIDFADCSTDHAAVCAKIKLHPPAPDSGVTVGAQETDVEQADDDQESDASNDTRYAVFSWAFTPNASPVTICVQSAEESKMLRNFSPMMGMYGEWLLIRTLLAPPATTAATTATTTATAVMMTSDADADGAQTSAEPDDGAPKEEMPDVMCRYQVYNMEDEHWYASTVGKLKTSFSMLQHVSMRHLEILTVHMSRVEATDQPTGSIQGTAVDTCDNRHCDKRLIRLDWELNKLSYETKASQLMRTGAIHLPPWQHPSVETREFGPTMTLAIIYDVDDKYIYGGGAEPHALLSLFALDKSLDGSPEFQDAAQQALAQSRTMWVRFVETVFFTSLYSEELVVSQQFRRFDVLSALDGTLLRKISCEPYNAFGPILGAFCGLQDGINGENWLVDMSNGEKYLPSPKWQPAHRQPHVEQSDQDSTARPASLVPDNILTGTGSSGYRVSTSNVARVNPCGGGQYQIFQLTEL</sequence>
<feature type="region of interest" description="Disordered" evidence="1">
    <location>
        <begin position="598"/>
        <end position="628"/>
    </location>
</feature>
<dbReference type="AlphaFoldDB" id="A0A4P9XSE9"/>
<evidence type="ECO:0000313" key="3">
    <source>
        <dbReference type="Proteomes" id="UP000271241"/>
    </source>
</evidence>
<dbReference type="InterPro" id="IPR036047">
    <property type="entry name" value="F-box-like_dom_sf"/>
</dbReference>
<proteinExistence type="predicted"/>
<accession>A0A4P9XSE9</accession>
<organism evidence="2 3">
    <name type="scientific">Thamnocephalis sphaerospora</name>
    <dbReference type="NCBI Taxonomy" id="78915"/>
    <lineage>
        <taxon>Eukaryota</taxon>
        <taxon>Fungi</taxon>
        <taxon>Fungi incertae sedis</taxon>
        <taxon>Zoopagomycota</taxon>
        <taxon>Zoopagomycotina</taxon>
        <taxon>Zoopagomycetes</taxon>
        <taxon>Zoopagales</taxon>
        <taxon>Sigmoideomycetaceae</taxon>
        <taxon>Thamnocephalis</taxon>
    </lineage>
</organism>
<dbReference type="SUPFAM" id="SSF81383">
    <property type="entry name" value="F-box domain"/>
    <property type="match status" value="1"/>
</dbReference>
<dbReference type="EMBL" id="KZ992546">
    <property type="protein sequence ID" value="RKP09047.1"/>
    <property type="molecule type" value="Genomic_DNA"/>
</dbReference>
<reference evidence="3" key="1">
    <citation type="journal article" date="2018" name="Nat. Microbiol.">
        <title>Leveraging single-cell genomics to expand the fungal tree of life.</title>
        <authorList>
            <person name="Ahrendt S.R."/>
            <person name="Quandt C.A."/>
            <person name="Ciobanu D."/>
            <person name="Clum A."/>
            <person name="Salamov A."/>
            <person name="Andreopoulos B."/>
            <person name="Cheng J.F."/>
            <person name="Woyke T."/>
            <person name="Pelin A."/>
            <person name="Henrissat B."/>
            <person name="Reynolds N.K."/>
            <person name="Benny G.L."/>
            <person name="Smith M.E."/>
            <person name="James T.Y."/>
            <person name="Grigoriev I.V."/>
        </authorList>
    </citation>
    <scope>NUCLEOTIDE SEQUENCE [LARGE SCALE GENOMIC DNA]</scope>
    <source>
        <strain evidence="3">RSA 1356</strain>
    </source>
</reference>
<evidence type="ECO:0008006" key="4">
    <source>
        <dbReference type="Google" id="ProtNLM"/>
    </source>
</evidence>
<evidence type="ECO:0000256" key="1">
    <source>
        <dbReference type="SAM" id="MobiDB-lite"/>
    </source>
</evidence>
<name>A0A4P9XSE9_9FUNG</name>
<evidence type="ECO:0000313" key="2">
    <source>
        <dbReference type="EMBL" id="RKP09047.1"/>
    </source>
</evidence>
<protein>
    <recommendedName>
        <fullName evidence="4">F-box domain-containing protein</fullName>
    </recommendedName>
</protein>